<evidence type="ECO:0000259" key="2">
    <source>
        <dbReference type="Pfam" id="PF01408"/>
    </source>
</evidence>
<feature type="domain" description="Gfo/Idh/MocA-like oxidoreductase N-terminal" evidence="2">
    <location>
        <begin position="6"/>
        <end position="125"/>
    </location>
</feature>
<proteinExistence type="predicted"/>
<reference evidence="3" key="1">
    <citation type="submission" date="2018-05" db="EMBL/GenBank/DDBJ databases">
        <authorList>
            <person name="Lanie J.A."/>
            <person name="Ng W.-L."/>
            <person name="Kazmierczak K.M."/>
            <person name="Andrzejewski T.M."/>
            <person name="Davidsen T.M."/>
            <person name="Wayne K.J."/>
            <person name="Tettelin H."/>
            <person name="Glass J.I."/>
            <person name="Rusch D."/>
            <person name="Podicherti R."/>
            <person name="Tsui H.-C.T."/>
            <person name="Winkler M.E."/>
        </authorList>
    </citation>
    <scope>NUCLEOTIDE SEQUENCE</scope>
</reference>
<dbReference type="InterPro" id="IPR050463">
    <property type="entry name" value="Gfo/Idh/MocA_oxidrdct_glycsds"/>
</dbReference>
<dbReference type="GO" id="GO:0000166">
    <property type="term" value="F:nucleotide binding"/>
    <property type="evidence" value="ECO:0007669"/>
    <property type="project" value="InterPro"/>
</dbReference>
<keyword evidence="1" id="KW-0560">Oxidoreductase</keyword>
<dbReference type="InterPro" id="IPR000683">
    <property type="entry name" value="Gfo/Idh/MocA-like_OxRdtase_N"/>
</dbReference>
<dbReference type="GO" id="GO:0016491">
    <property type="term" value="F:oxidoreductase activity"/>
    <property type="evidence" value="ECO:0007669"/>
    <property type="project" value="UniProtKB-KW"/>
</dbReference>
<sequence length="147" mass="16502">MGKVYKVGIIGCGGISHMHTNWYRAEPRTEVTVISDINADLLKSYGEQYGIEKSYTDYIEMLETEDLDIVSVCTRPKFHAPLVIESAKRGVRGILSEKPMAENLGQAREMVDVSQENNVKLAIDHQLRFNSPYVVAKELIENGEIGE</sequence>
<feature type="non-terminal residue" evidence="3">
    <location>
        <position position="147"/>
    </location>
</feature>
<dbReference type="SUPFAM" id="SSF51735">
    <property type="entry name" value="NAD(P)-binding Rossmann-fold domains"/>
    <property type="match status" value="1"/>
</dbReference>
<dbReference type="PANTHER" id="PTHR43818">
    <property type="entry name" value="BCDNA.GH03377"/>
    <property type="match status" value="1"/>
</dbReference>
<dbReference type="Pfam" id="PF01408">
    <property type="entry name" value="GFO_IDH_MocA"/>
    <property type="match status" value="1"/>
</dbReference>
<organism evidence="3">
    <name type="scientific">marine metagenome</name>
    <dbReference type="NCBI Taxonomy" id="408172"/>
    <lineage>
        <taxon>unclassified sequences</taxon>
        <taxon>metagenomes</taxon>
        <taxon>ecological metagenomes</taxon>
    </lineage>
</organism>
<dbReference type="EMBL" id="UINC01096089">
    <property type="protein sequence ID" value="SVC52688.1"/>
    <property type="molecule type" value="Genomic_DNA"/>
</dbReference>
<evidence type="ECO:0000313" key="3">
    <source>
        <dbReference type="EMBL" id="SVC52688.1"/>
    </source>
</evidence>
<dbReference type="Gene3D" id="3.40.50.720">
    <property type="entry name" value="NAD(P)-binding Rossmann-like Domain"/>
    <property type="match status" value="1"/>
</dbReference>
<name>A0A382MWG4_9ZZZZ</name>
<dbReference type="AlphaFoldDB" id="A0A382MWG4"/>
<protein>
    <recommendedName>
        <fullName evidence="2">Gfo/Idh/MocA-like oxidoreductase N-terminal domain-containing protein</fullName>
    </recommendedName>
</protein>
<dbReference type="InterPro" id="IPR036291">
    <property type="entry name" value="NAD(P)-bd_dom_sf"/>
</dbReference>
<dbReference type="PANTHER" id="PTHR43818:SF11">
    <property type="entry name" value="BCDNA.GH03377"/>
    <property type="match status" value="1"/>
</dbReference>
<gene>
    <name evidence="3" type="ORF">METZ01_LOCUS305542</name>
</gene>
<accession>A0A382MWG4</accession>
<evidence type="ECO:0000256" key="1">
    <source>
        <dbReference type="ARBA" id="ARBA00023002"/>
    </source>
</evidence>